<dbReference type="Proteomes" id="UP000575241">
    <property type="component" value="Unassembled WGS sequence"/>
</dbReference>
<dbReference type="AlphaFoldDB" id="A0A7W7NTE0"/>
<evidence type="ECO:0000313" key="1">
    <source>
        <dbReference type="EMBL" id="MBB4839791.1"/>
    </source>
</evidence>
<name>A0A7W7NTE0_9SPHN</name>
<keyword evidence="2" id="KW-1185">Reference proteome</keyword>
<dbReference type="EMBL" id="JACHLN010000002">
    <property type="protein sequence ID" value="MBB4839791.1"/>
    <property type="molecule type" value="Genomic_DNA"/>
</dbReference>
<reference evidence="1 2" key="1">
    <citation type="submission" date="2020-08" db="EMBL/GenBank/DDBJ databases">
        <title>Functional genomics of gut bacteria from endangered species of beetles.</title>
        <authorList>
            <person name="Carlos-Shanley C."/>
        </authorList>
    </citation>
    <scope>NUCLEOTIDE SEQUENCE [LARGE SCALE GENOMIC DNA]</scope>
    <source>
        <strain evidence="1 2">S00224</strain>
    </source>
</reference>
<accession>A0A7W7NTE0</accession>
<gene>
    <name evidence="1" type="ORF">HNP52_002860</name>
</gene>
<organism evidence="1 2">
    <name type="scientific">Sphingomonas kyeonggiensis</name>
    <dbReference type="NCBI Taxonomy" id="1268553"/>
    <lineage>
        <taxon>Bacteria</taxon>
        <taxon>Pseudomonadati</taxon>
        <taxon>Pseudomonadota</taxon>
        <taxon>Alphaproteobacteria</taxon>
        <taxon>Sphingomonadales</taxon>
        <taxon>Sphingomonadaceae</taxon>
        <taxon>Sphingomonas</taxon>
    </lineage>
</organism>
<protein>
    <submittedName>
        <fullName evidence="1">Uncharacterized protein</fullName>
    </submittedName>
</protein>
<proteinExistence type="predicted"/>
<evidence type="ECO:0000313" key="2">
    <source>
        <dbReference type="Proteomes" id="UP000575241"/>
    </source>
</evidence>
<comment type="caution">
    <text evidence="1">The sequence shown here is derived from an EMBL/GenBank/DDBJ whole genome shotgun (WGS) entry which is preliminary data.</text>
</comment>
<sequence>MGRGIALGILAAGIGYASFAAAMGSVYRGNDPAAALRFAPNDSGALAGMAQRVLTTPDPASAGRVSDLALRSIRAQALNPSAIAALGVAKDLRGDQAGAARLINLAQRVGQRTRLAQLWLIEYHAAHNQLPQVLVQYDLALRSSEGARDLLLPALGNALSDPEIRKAMKPYVKAGAPWLVPFLITRVAAPDQDPRVLSAMILEDGPLPRDSVYRIIEIQLVDKLAGAAAFDELERFYRSLPYADLTVLRSAAIGERDASRKFGALGWRLVSDPDAGAEFSSAANGQTGFSAYANPGHGGTAASKLLFLAPGRYRFQAKYDNIALPARARANWILRCGIGEGSRIVWQGRPVDGARSEEIDDSILIDEGCPHQFLELDVSGGEDRQGVTFDVVKIDLTRVAPR</sequence>
<dbReference type="RefSeq" id="WP_184168180.1">
    <property type="nucleotide sequence ID" value="NZ_JACHLN010000002.1"/>
</dbReference>